<gene>
    <name evidence="1" type="ordered locus">Kfla_6223</name>
</gene>
<dbReference type="eggNOG" id="ENOG5031MWT">
    <property type="taxonomic scope" value="Bacteria"/>
</dbReference>
<dbReference type="InterPro" id="IPR010773">
    <property type="entry name" value="Mycophage_PG1_Gp7"/>
</dbReference>
<sequence>MTAMHEKPWSVRARAQARRLADQYGAEQSLRGYAGAMTAFTAYCGALAAAGRVAGRKLPARVEPLDLLVGAAAVFRASRLAAKNSVTAPVRAPFTQYRGPGAPAETNEEARGTGVQRTIGELLTCPFCVSVWATATYSAGLVLMPRATRFTAAALATLAGADLLNLSHGYLTRLASGDD</sequence>
<accession>D2PVI6</accession>
<protein>
    <recommendedName>
        <fullName evidence="3">DUF1360 domain-containing protein</fullName>
    </recommendedName>
</protein>
<dbReference type="Pfam" id="PF07098">
    <property type="entry name" value="DUF1360"/>
    <property type="match status" value="1"/>
</dbReference>
<dbReference type="EMBL" id="CP001736">
    <property type="protein sequence ID" value="ADB35226.1"/>
    <property type="molecule type" value="Genomic_DNA"/>
</dbReference>
<dbReference type="HOGENOM" id="CLU_111071_0_0_11"/>
<dbReference type="KEGG" id="kfl:Kfla_6223"/>
<dbReference type="STRING" id="479435.Kfla_6223"/>
<evidence type="ECO:0000313" key="2">
    <source>
        <dbReference type="Proteomes" id="UP000007967"/>
    </source>
</evidence>
<dbReference type="Proteomes" id="UP000007967">
    <property type="component" value="Chromosome"/>
</dbReference>
<reference evidence="2" key="1">
    <citation type="submission" date="2009-09" db="EMBL/GenBank/DDBJ databases">
        <title>The complete genome of Kribbella flavida DSM 17836.</title>
        <authorList>
            <consortium name="US DOE Joint Genome Institute (JGI-PGF)"/>
            <person name="Lucas S."/>
            <person name="Copeland A."/>
            <person name="Lapidus A."/>
            <person name="Glavina del Rio T."/>
            <person name="Dalin E."/>
            <person name="Tice H."/>
            <person name="Bruce D."/>
            <person name="Goodwin L."/>
            <person name="Pitluck S."/>
            <person name="Kyrpides N."/>
            <person name="Mavromatis K."/>
            <person name="Ivanova N."/>
            <person name="Saunders E."/>
            <person name="Brettin T."/>
            <person name="Detter J.C."/>
            <person name="Han C."/>
            <person name="Larimer F."/>
            <person name="Land M."/>
            <person name="Hauser L."/>
            <person name="Markowitz V."/>
            <person name="Cheng J.-F."/>
            <person name="Hugenholtz P."/>
            <person name="Woyke T."/>
            <person name="Wu D."/>
            <person name="Pukall R."/>
            <person name="Klenk H.-P."/>
            <person name="Eisen J.A."/>
        </authorList>
    </citation>
    <scope>NUCLEOTIDE SEQUENCE [LARGE SCALE GENOMIC DNA]</scope>
    <source>
        <strain evidence="2">DSM 17836 / JCM 10339 / NBRC 14399</strain>
    </source>
</reference>
<keyword evidence="2" id="KW-1185">Reference proteome</keyword>
<reference evidence="1 2" key="2">
    <citation type="journal article" date="2010" name="Stand. Genomic Sci.">
        <title>Complete genome sequence of Kribbella flavida type strain (IFO 14399).</title>
        <authorList>
            <person name="Pukall R."/>
            <person name="Lapidus A."/>
            <person name="Glavina Del Rio T."/>
            <person name="Copeland A."/>
            <person name="Tice H."/>
            <person name="Cheng J.-F."/>
            <person name="Lucas S."/>
            <person name="Chen F."/>
            <person name="Nolan M."/>
            <person name="LaButti K."/>
            <person name="Pati A."/>
            <person name="Ivanova N."/>
            <person name="Mavrommatis K."/>
            <person name="Mikhailova N."/>
            <person name="Pitluck S."/>
            <person name="Bruce D."/>
            <person name="Goodwin L."/>
            <person name="Land M."/>
            <person name="Hauser L."/>
            <person name="Chang Y.-J."/>
            <person name="Jeffries C.D."/>
            <person name="Chen A."/>
            <person name="Palaniappan K."/>
            <person name="Chain P."/>
            <person name="Rohde M."/>
            <person name="Goeker M."/>
            <person name="Bristow J."/>
            <person name="Eisen J.A."/>
            <person name="Markowitz V."/>
            <person name="Hugenholtz P."/>
            <person name="Kyrpides N.C."/>
            <person name="Klenk H.-P."/>
            <person name="Brettin T."/>
        </authorList>
    </citation>
    <scope>NUCLEOTIDE SEQUENCE [LARGE SCALE GENOMIC DNA]</scope>
    <source>
        <strain evidence="2">DSM 17836 / JCM 10339 / NBRC 14399</strain>
    </source>
</reference>
<evidence type="ECO:0008006" key="3">
    <source>
        <dbReference type="Google" id="ProtNLM"/>
    </source>
</evidence>
<proteinExistence type="predicted"/>
<organism evidence="1 2">
    <name type="scientific">Kribbella flavida (strain DSM 17836 / JCM 10339 / NBRC 14399)</name>
    <dbReference type="NCBI Taxonomy" id="479435"/>
    <lineage>
        <taxon>Bacteria</taxon>
        <taxon>Bacillati</taxon>
        <taxon>Actinomycetota</taxon>
        <taxon>Actinomycetes</taxon>
        <taxon>Propionibacteriales</taxon>
        <taxon>Kribbellaceae</taxon>
        <taxon>Kribbella</taxon>
    </lineage>
</organism>
<name>D2PVI6_KRIFD</name>
<dbReference type="AlphaFoldDB" id="D2PVI6"/>
<evidence type="ECO:0000313" key="1">
    <source>
        <dbReference type="EMBL" id="ADB35226.1"/>
    </source>
</evidence>